<dbReference type="STRING" id="434131.NRI_0569"/>
<organism evidence="1 2">
    <name type="scientific">Neorickettsia risticii (strain Illinois)</name>
    <dbReference type="NCBI Taxonomy" id="434131"/>
    <lineage>
        <taxon>Bacteria</taxon>
        <taxon>Pseudomonadati</taxon>
        <taxon>Pseudomonadota</taxon>
        <taxon>Alphaproteobacteria</taxon>
        <taxon>Rickettsiales</taxon>
        <taxon>Anaplasmataceae</taxon>
        <taxon>Neorickettsia</taxon>
    </lineage>
</organism>
<keyword evidence="2" id="KW-1185">Reference proteome</keyword>
<dbReference type="KEGG" id="nri:NRI_0569"/>
<dbReference type="EMBL" id="CP001431">
    <property type="protein sequence ID" value="ACT69556.1"/>
    <property type="molecule type" value="Genomic_DNA"/>
</dbReference>
<protein>
    <submittedName>
        <fullName evidence="1">Uncharacterized protein</fullName>
    </submittedName>
</protein>
<reference evidence="1 2" key="1">
    <citation type="journal article" date="2009" name="Nucleic Acids Res.">
        <title>Analysis of complete genome sequence of Neorickettsia risticii: causative agent of Potomac horse fever.</title>
        <authorList>
            <person name="Lin M."/>
            <person name="Zhang C."/>
            <person name="Gibson K."/>
            <person name="Rikihisa Y."/>
        </authorList>
    </citation>
    <scope>NUCLEOTIDE SEQUENCE [LARGE SCALE GENOMIC DNA]</scope>
    <source>
        <strain evidence="1 2">Illinois</strain>
    </source>
</reference>
<evidence type="ECO:0000313" key="1">
    <source>
        <dbReference type="EMBL" id="ACT69556.1"/>
    </source>
</evidence>
<accession>C6V580</accession>
<name>C6V580_NEORI</name>
<sequence>MHFRVNGKMDTAVSRAERGLAFFHFLESALFGLHDLFPPV</sequence>
<evidence type="ECO:0000313" key="2">
    <source>
        <dbReference type="Proteomes" id="UP000001627"/>
    </source>
</evidence>
<dbReference type="Proteomes" id="UP000001627">
    <property type="component" value="Chromosome"/>
</dbReference>
<proteinExistence type="predicted"/>
<gene>
    <name evidence="1" type="ordered locus">NRI_0569</name>
</gene>
<dbReference type="HOGENOM" id="CLU_3293069_0_0_5"/>
<dbReference type="AlphaFoldDB" id="C6V580"/>